<dbReference type="GO" id="GO:0009423">
    <property type="term" value="P:chorismate biosynthetic process"/>
    <property type="evidence" value="ECO:0007669"/>
    <property type="project" value="UniProtKB-UniRule"/>
</dbReference>
<feature type="binding site" evidence="8">
    <location>
        <position position="387"/>
    </location>
    <ligand>
        <name>phosphoenolpyruvate</name>
        <dbReference type="ChEBI" id="CHEBI:58702"/>
    </ligand>
</feature>
<dbReference type="GO" id="GO:0003866">
    <property type="term" value="F:3-phosphoshikimate 1-carboxyvinyltransferase activity"/>
    <property type="evidence" value="ECO:0007669"/>
    <property type="project" value="UniProtKB-UniRule"/>
</dbReference>
<evidence type="ECO:0000256" key="2">
    <source>
        <dbReference type="ARBA" id="ARBA00009948"/>
    </source>
</evidence>
<feature type="binding site" evidence="8">
    <location>
        <position position="97"/>
    </location>
    <ligand>
        <name>phosphoenolpyruvate</name>
        <dbReference type="ChEBI" id="CHEBI:58702"/>
    </ligand>
</feature>
<comment type="pathway">
    <text evidence="1 8">Metabolic intermediate biosynthesis; chorismate biosynthesis; chorismate from D-erythrose 4-phosphate and phosphoenolpyruvate: step 6/7.</text>
</comment>
<dbReference type="CDD" id="cd01556">
    <property type="entry name" value="EPSP_synthase"/>
    <property type="match status" value="1"/>
</dbReference>
<dbReference type="HAMAP" id="MF_00210">
    <property type="entry name" value="EPSP_synth"/>
    <property type="match status" value="1"/>
</dbReference>
<evidence type="ECO:0000256" key="1">
    <source>
        <dbReference type="ARBA" id="ARBA00004811"/>
    </source>
</evidence>
<evidence type="ECO:0000256" key="3">
    <source>
        <dbReference type="ARBA" id="ARBA00022490"/>
    </source>
</evidence>
<dbReference type="InterPro" id="IPR006264">
    <property type="entry name" value="EPSP_synthase"/>
</dbReference>
<keyword evidence="6 8" id="KW-0057">Aromatic amino acid biosynthesis</keyword>
<dbReference type="PROSITE" id="PS00104">
    <property type="entry name" value="EPSP_SYNTHASE_1"/>
    <property type="match status" value="1"/>
</dbReference>
<accession>A0A4D6Y1J2</accession>
<dbReference type="RefSeq" id="WP_158359462.1">
    <property type="nucleotide sequence ID" value="NZ_CP034879.1"/>
</dbReference>
<sequence length="428" mass="47509">MQDSLNLPPISYVNGTVYLPGSKSISNRVLLLSSMAKGRTHLTNLLNSDDIRYMLESLKKIGIQYFLSNDKKECHIEGIGQAFQLSKPLSLFLGNAGTAMRPLLSALSVYKNNVVLSGDDRMHERPIEHLVDALRQGGANIEYENKQGYPPIRTRGGFIGGSIILNGNISSQFLTSLLMIAPLAFKDTTIFIKGHLVSKPYIDITINLMKSFFINIKHDSYNVFYIQGRQQYKTPGKFMIEGDASSASYFLAAAAIKGGSIKVVGVGKNSIQGDIQFANVLEKMGAKIFWENDFITCTRNTLNAIDLDMNHIPDAAMTIAIVALFSKGTTIIRNIYNWRVKETDRLSAMSIELKKIGAIVEEGKDFLSITPPVFFKYSNINTYNDHRIAMCFSLVSLSEIGVNILNPSCTAKTFPSYFKDFLSITKSD</sequence>
<feature type="binding site" evidence="8">
    <location>
        <position position="341"/>
    </location>
    <ligand>
        <name>3-phosphoshikimate</name>
        <dbReference type="ChEBI" id="CHEBI:145989"/>
    </ligand>
</feature>
<proteinExistence type="inferred from homology"/>
<feature type="domain" description="Enolpyruvate transferase" evidence="9">
    <location>
        <begin position="9"/>
        <end position="419"/>
    </location>
</feature>
<evidence type="ECO:0000259" key="9">
    <source>
        <dbReference type="Pfam" id="PF00275"/>
    </source>
</evidence>
<organism evidence="10 11">
    <name type="scientific">Buchnera aphidicola</name>
    <name type="common">Brachycaudus cardui</name>
    <dbReference type="NCBI Taxonomy" id="557993"/>
    <lineage>
        <taxon>Bacteria</taxon>
        <taxon>Pseudomonadati</taxon>
        <taxon>Pseudomonadota</taxon>
        <taxon>Gammaproteobacteria</taxon>
        <taxon>Enterobacterales</taxon>
        <taxon>Erwiniaceae</taxon>
        <taxon>Buchnera</taxon>
    </lineage>
</organism>
<feature type="binding site" evidence="8">
    <location>
        <position position="28"/>
    </location>
    <ligand>
        <name>3-phosphoshikimate</name>
        <dbReference type="ChEBI" id="CHEBI:145989"/>
    </ligand>
</feature>
<keyword evidence="3 8" id="KW-0963">Cytoplasm</keyword>
<dbReference type="InterPro" id="IPR001986">
    <property type="entry name" value="Enolpyruvate_Tfrase_dom"/>
</dbReference>
<comment type="catalytic activity">
    <reaction evidence="7">
        <text>3-phosphoshikimate + phosphoenolpyruvate = 5-O-(1-carboxyvinyl)-3-phosphoshikimate + phosphate</text>
        <dbReference type="Rhea" id="RHEA:21256"/>
        <dbReference type="ChEBI" id="CHEBI:43474"/>
        <dbReference type="ChEBI" id="CHEBI:57701"/>
        <dbReference type="ChEBI" id="CHEBI:58702"/>
        <dbReference type="ChEBI" id="CHEBI:145989"/>
        <dbReference type="EC" id="2.5.1.19"/>
    </reaction>
    <physiologicalReaction direction="left-to-right" evidence="7">
        <dbReference type="Rhea" id="RHEA:21257"/>
    </physiologicalReaction>
</comment>
<dbReference type="PANTHER" id="PTHR21090">
    <property type="entry name" value="AROM/DEHYDROQUINATE SYNTHASE"/>
    <property type="match status" value="1"/>
</dbReference>
<name>A0A4D6Y1J2_9GAMM</name>
<dbReference type="GO" id="GO:0005737">
    <property type="term" value="C:cytoplasm"/>
    <property type="evidence" value="ECO:0007669"/>
    <property type="project" value="UniProtKB-SubCell"/>
</dbReference>
<dbReference type="Pfam" id="PF00275">
    <property type="entry name" value="EPSP_synthase"/>
    <property type="match status" value="1"/>
</dbReference>
<comment type="subcellular location">
    <subcellularLocation>
        <location evidence="8">Cytoplasm</location>
    </subcellularLocation>
</comment>
<evidence type="ECO:0000313" key="10">
    <source>
        <dbReference type="EMBL" id="QCI20448.1"/>
    </source>
</evidence>
<feature type="active site" description="Proton acceptor" evidence="8">
    <location>
        <position position="314"/>
    </location>
</feature>
<feature type="binding site" evidence="8">
    <location>
        <position position="345"/>
    </location>
    <ligand>
        <name>phosphoenolpyruvate</name>
        <dbReference type="ChEBI" id="CHEBI:58702"/>
    </ligand>
</feature>
<feature type="binding site" evidence="8">
    <location>
        <position position="24"/>
    </location>
    <ligand>
        <name>3-phosphoshikimate</name>
        <dbReference type="ChEBI" id="CHEBI:145989"/>
    </ligand>
</feature>
<feature type="binding site" evidence="8">
    <location>
        <position position="125"/>
    </location>
    <ligand>
        <name>phosphoenolpyruvate</name>
        <dbReference type="ChEBI" id="CHEBI:58702"/>
    </ligand>
</feature>
<feature type="binding site" evidence="8">
    <location>
        <position position="172"/>
    </location>
    <ligand>
        <name>3-phosphoshikimate</name>
        <dbReference type="ChEBI" id="CHEBI:145989"/>
    </ligand>
</feature>
<feature type="binding site" evidence="8">
    <location>
        <position position="172"/>
    </location>
    <ligand>
        <name>phosphoenolpyruvate</name>
        <dbReference type="ChEBI" id="CHEBI:58702"/>
    </ligand>
</feature>
<feature type="binding site" evidence="8">
    <location>
        <position position="314"/>
    </location>
    <ligand>
        <name>3-phosphoshikimate</name>
        <dbReference type="ChEBI" id="CHEBI:145989"/>
    </ligand>
</feature>
<feature type="binding site" evidence="8">
    <location>
        <position position="23"/>
    </location>
    <ligand>
        <name>3-phosphoshikimate</name>
        <dbReference type="ChEBI" id="CHEBI:145989"/>
    </ligand>
</feature>
<dbReference type="UniPathway" id="UPA00053">
    <property type="reaction ID" value="UER00089"/>
</dbReference>
<dbReference type="OrthoDB" id="9809920at2"/>
<dbReference type="GO" id="GO:0008652">
    <property type="term" value="P:amino acid biosynthetic process"/>
    <property type="evidence" value="ECO:0007669"/>
    <property type="project" value="UniProtKB-KW"/>
</dbReference>
<dbReference type="PANTHER" id="PTHR21090:SF5">
    <property type="entry name" value="PENTAFUNCTIONAL AROM POLYPEPTIDE"/>
    <property type="match status" value="1"/>
</dbReference>
<dbReference type="Proteomes" id="UP000298594">
    <property type="component" value="Chromosome"/>
</dbReference>
<dbReference type="SUPFAM" id="SSF55205">
    <property type="entry name" value="EPT/RTPC-like"/>
    <property type="match status" value="1"/>
</dbReference>
<feature type="binding site" evidence="8">
    <location>
        <position position="171"/>
    </location>
    <ligand>
        <name>3-phosphoshikimate</name>
        <dbReference type="ChEBI" id="CHEBI:145989"/>
    </ligand>
</feature>
<feature type="binding site" evidence="8">
    <location>
        <position position="198"/>
    </location>
    <ligand>
        <name>3-phosphoshikimate</name>
        <dbReference type="ChEBI" id="CHEBI:145989"/>
    </ligand>
</feature>
<dbReference type="InterPro" id="IPR023193">
    <property type="entry name" value="EPSP_synthase_CS"/>
</dbReference>
<dbReference type="FunFam" id="3.65.10.10:FF:000004">
    <property type="entry name" value="3-phosphoshikimate 1-carboxyvinyltransferase"/>
    <property type="match status" value="1"/>
</dbReference>
<dbReference type="PROSITE" id="PS00885">
    <property type="entry name" value="EPSP_SYNTHASE_2"/>
    <property type="match status" value="1"/>
</dbReference>
<feature type="binding site" evidence="8">
    <location>
        <position position="412"/>
    </location>
    <ligand>
        <name>phosphoenolpyruvate</name>
        <dbReference type="ChEBI" id="CHEBI:58702"/>
    </ligand>
</feature>
<evidence type="ECO:0000256" key="5">
    <source>
        <dbReference type="ARBA" id="ARBA00022679"/>
    </source>
</evidence>
<evidence type="ECO:0000256" key="8">
    <source>
        <dbReference type="HAMAP-Rule" id="MF_00210"/>
    </source>
</evidence>
<dbReference type="EMBL" id="CP034879">
    <property type="protein sequence ID" value="QCI20448.1"/>
    <property type="molecule type" value="Genomic_DNA"/>
</dbReference>
<gene>
    <name evidence="8 10" type="primary">aroA</name>
    <name evidence="10" type="ORF">D9V67_01590</name>
</gene>
<dbReference type="AlphaFoldDB" id="A0A4D6Y1J2"/>
<feature type="binding site" evidence="8">
    <location>
        <position position="23"/>
    </location>
    <ligand>
        <name>phosphoenolpyruvate</name>
        <dbReference type="ChEBI" id="CHEBI:58702"/>
    </ligand>
</feature>
<comment type="subunit">
    <text evidence="8">Monomer.</text>
</comment>
<evidence type="ECO:0000256" key="4">
    <source>
        <dbReference type="ARBA" id="ARBA00022605"/>
    </source>
</evidence>
<feature type="binding site" evidence="8">
    <location>
        <position position="170"/>
    </location>
    <ligand>
        <name>3-phosphoshikimate</name>
        <dbReference type="ChEBI" id="CHEBI:145989"/>
    </ligand>
</feature>
<evidence type="ECO:0000256" key="7">
    <source>
        <dbReference type="ARBA" id="ARBA00044633"/>
    </source>
</evidence>
<protein>
    <recommendedName>
        <fullName evidence="8">3-phosphoshikimate 1-carboxyvinyltransferase</fullName>
        <ecNumber evidence="8">2.5.1.19</ecNumber>
    </recommendedName>
    <alternativeName>
        <fullName evidence="8">5-enolpyruvylshikimate-3-phosphate synthase</fullName>
        <shortName evidence="8">EPSP synthase</shortName>
        <shortName evidence="8">EPSPS</shortName>
    </alternativeName>
</protein>
<dbReference type="GO" id="GO:0009073">
    <property type="term" value="P:aromatic amino acid family biosynthetic process"/>
    <property type="evidence" value="ECO:0007669"/>
    <property type="project" value="UniProtKB-KW"/>
</dbReference>
<feature type="binding site" evidence="8">
    <location>
        <position position="337"/>
    </location>
    <ligand>
        <name>3-phosphoshikimate</name>
        <dbReference type="ChEBI" id="CHEBI:145989"/>
    </ligand>
</feature>
<keyword evidence="4 8" id="KW-0028">Amino-acid biosynthesis</keyword>
<dbReference type="FunFam" id="3.65.10.10:FF:000003">
    <property type="entry name" value="3-phosphoshikimate 1-carboxyvinyltransferase"/>
    <property type="match status" value="1"/>
</dbReference>
<dbReference type="EC" id="2.5.1.19" evidence="8"/>
<evidence type="ECO:0000313" key="11">
    <source>
        <dbReference type="Proteomes" id="UP000298594"/>
    </source>
</evidence>
<dbReference type="PIRSF" id="PIRSF000505">
    <property type="entry name" value="EPSPS"/>
    <property type="match status" value="1"/>
</dbReference>
<comment type="similarity">
    <text evidence="2 8">Belongs to the EPSP synthase family.</text>
</comment>
<dbReference type="InterPro" id="IPR036968">
    <property type="entry name" value="Enolpyruvate_Tfrase_sf"/>
</dbReference>
<keyword evidence="5 8" id="KW-0808">Transferase</keyword>
<dbReference type="InterPro" id="IPR013792">
    <property type="entry name" value="RNA3'P_cycl/enolpyr_Trfase_a/b"/>
</dbReference>
<dbReference type="NCBIfam" id="TIGR01356">
    <property type="entry name" value="aroA"/>
    <property type="match status" value="1"/>
</dbReference>
<evidence type="ECO:0000256" key="6">
    <source>
        <dbReference type="ARBA" id="ARBA00023141"/>
    </source>
</evidence>
<reference evidence="10 11" key="2">
    <citation type="submission" date="2019-05" db="EMBL/GenBank/DDBJ databases">
        <title>Genome evolution of the obligate endosymbiont Buchnera aphidicola.</title>
        <authorList>
            <person name="Moran N.A."/>
        </authorList>
    </citation>
    <scope>NUCLEOTIDE SEQUENCE [LARGE SCALE GENOMIC DNA]</scope>
    <source>
        <strain evidence="10 11">Bca</strain>
    </source>
</reference>
<comment type="function">
    <text evidence="8">Catalyzes the transfer of the enolpyruvyl moiety of phosphoenolpyruvate (PEP) to the 5-hydroxyl of shikimate-3-phosphate (S3P) to produce enolpyruvyl shikimate-3-phosphate and inorganic phosphate.</text>
</comment>
<reference evidence="10 11" key="1">
    <citation type="submission" date="2018-12" db="EMBL/GenBank/DDBJ databases">
        <authorList>
            <person name="Chong R.A."/>
        </authorList>
    </citation>
    <scope>NUCLEOTIDE SEQUENCE [LARGE SCALE GENOMIC DNA]</scope>
    <source>
        <strain evidence="10 11">Bca</strain>
    </source>
</reference>
<dbReference type="Gene3D" id="3.65.10.10">
    <property type="entry name" value="Enolpyruvate transferase domain"/>
    <property type="match status" value="2"/>
</dbReference>